<accession>A0AB39MMF2</accession>
<dbReference type="PANTHER" id="PTHR43481:SF4">
    <property type="entry name" value="GLYCEROL-1-PHOSPHATE PHOSPHOHYDROLASE 1-RELATED"/>
    <property type="match status" value="1"/>
</dbReference>
<dbReference type="AlphaFoldDB" id="A0AB39MMF2"/>
<evidence type="ECO:0000313" key="1">
    <source>
        <dbReference type="EMBL" id="XDQ07555.1"/>
    </source>
</evidence>
<dbReference type="NCBIfam" id="TIGR01509">
    <property type="entry name" value="HAD-SF-IA-v3"/>
    <property type="match status" value="1"/>
</dbReference>
<organism evidence="1">
    <name type="scientific">Streptomyces sp. R08</name>
    <dbReference type="NCBI Taxonomy" id="3238624"/>
    <lineage>
        <taxon>Bacteria</taxon>
        <taxon>Bacillati</taxon>
        <taxon>Actinomycetota</taxon>
        <taxon>Actinomycetes</taxon>
        <taxon>Kitasatosporales</taxon>
        <taxon>Streptomycetaceae</taxon>
        <taxon>Streptomyces</taxon>
    </lineage>
</organism>
<proteinExistence type="predicted"/>
<dbReference type="GO" id="GO:0050308">
    <property type="term" value="F:sugar-phosphatase activity"/>
    <property type="evidence" value="ECO:0007669"/>
    <property type="project" value="TreeGrafter"/>
</dbReference>
<dbReference type="SFLD" id="SFLDG01129">
    <property type="entry name" value="C1.5:_HAD__Beta-PGM__Phosphata"/>
    <property type="match status" value="1"/>
</dbReference>
<dbReference type="InterPro" id="IPR006439">
    <property type="entry name" value="HAD-SF_hydro_IA"/>
</dbReference>
<dbReference type="InterPro" id="IPR036412">
    <property type="entry name" value="HAD-like_sf"/>
</dbReference>
<dbReference type="Gene3D" id="1.10.150.240">
    <property type="entry name" value="Putative phosphatase, domain 2"/>
    <property type="match status" value="1"/>
</dbReference>
<dbReference type="InterPro" id="IPR023214">
    <property type="entry name" value="HAD_sf"/>
</dbReference>
<keyword evidence="1" id="KW-0378">Hydrolase</keyword>
<dbReference type="SUPFAM" id="SSF56784">
    <property type="entry name" value="HAD-like"/>
    <property type="match status" value="1"/>
</dbReference>
<dbReference type="RefSeq" id="WP_369192326.1">
    <property type="nucleotide sequence ID" value="NZ_CP163431.1"/>
</dbReference>
<dbReference type="InterPro" id="IPR023198">
    <property type="entry name" value="PGP-like_dom2"/>
</dbReference>
<dbReference type="Pfam" id="PF13419">
    <property type="entry name" value="HAD_2"/>
    <property type="match status" value="1"/>
</dbReference>
<dbReference type="InterPro" id="IPR051806">
    <property type="entry name" value="HAD-like_SPP"/>
</dbReference>
<name>A0AB39MMF2_9ACTN</name>
<dbReference type="Gene3D" id="3.40.50.1000">
    <property type="entry name" value="HAD superfamily/HAD-like"/>
    <property type="match status" value="1"/>
</dbReference>
<dbReference type="PANTHER" id="PTHR43481">
    <property type="entry name" value="FRUCTOSE-1-PHOSPHATE PHOSPHATASE"/>
    <property type="match status" value="1"/>
</dbReference>
<gene>
    <name evidence="1" type="ORF">AB5J58_48575</name>
</gene>
<dbReference type="EMBL" id="CP163431">
    <property type="protein sequence ID" value="XDQ07555.1"/>
    <property type="molecule type" value="Genomic_DNA"/>
</dbReference>
<dbReference type="InterPro" id="IPR041492">
    <property type="entry name" value="HAD_2"/>
</dbReference>
<reference evidence="1" key="1">
    <citation type="submission" date="2024-07" db="EMBL/GenBank/DDBJ databases">
        <authorList>
            <person name="Yu S.T."/>
        </authorList>
    </citation>
    <scope>NUCLEOTIDE SEQUENCE</scope>
    <source>
        <strain evidence="1">R08</strain>
    </source>
</reference>
<sequence length="231" mass="24751">MELSAVLFDMDGVLIDTDQAIADLWNALAAQSGLTIATAEFAAHVYGCSPEHTIETVFASLTPHDRAKVLRRVREAEADLTFSPVPHADDLVHQLAEANVPLALVTGASADRAARTLRTLDLTGLFSTAVTWGESARGKPAPDCYLLAADRLGVAPQTCLVFEDTTAGVSAAVAAEAVCVAVSRLAPQPLRTSGARHIVPDFGTIRVHRHKTWTLLDIADQETFMFRPAIR</sequence>
<protein>
    <submittedName>
        <fullName evidence="1">HAD family hydrolase</fullName>
    </submittedName>
</protein>
<dbReference type="SFLD" id="SFLDS00003">
    <property type="entry name" value="Haloacid_Dehalogenase"/>
    <property type="match status" value="1"/>
</dbReference>